<evidence type="ECO:0000256" key="1">
    <source>
        <dbReference type="ARBA" id="ARBA00007081"/>
    </source>
</evidence>
<dbReference type="GO" id="GO:0016055">
    <property type="term" value="P:Wnt signaling pathway"/>
    <property type="evidence" value="ECO:0007669"/>
    <property type="project" value="UniProtKB-UniRule"/>
</dbReference>
<sequence>MWYEDRLIGGMFARRRPAFTPVNSRLCVIQLRCELQATLTHSRGQWRGQVSQTRLSNRDSFGSFLLWTLRNCGCLGHQIGFGSGDHHMKSMPPDDMITMDLPPPKLETETSKVLRLDHIGIRRAGRHGVKDKSKLNIEELECGVQLEGSDTAKQEWSFTLYDFDGHGRITKEDLASLLKALYDAVGSSIKLPPNGAKTLKLRLSVGQDGGAATLHHVTHGDGGGGCSGNTNITNNGKNNFNNIAISKKNNIAGGATQMAGLASRVSDRSRNTARAPKNKVREFSKLNNLTRAAAAEQKQQKQQLVKRTNEHRGQQARLASLSSAIQLAPPPSVCSGARDSGLFLPVPQTEEANSLPVERVVPEAKESAELSTEDQVQASSAHALSEHQRLADLVQENMERNRVRQQLRRLGDYRLDGHQRYHHHHHHHHPHHNYHSRQHRRRHQRATTAVASVQRSAPSVQPDAPTNEKTGVEEGGEKTSNGRGECKDFPSASTVSHWLTSNKPSNKSSRVGETQHDCDREVVTDNTGCTKACRSFCHCRRDKVEREARSSESREKKHFTFLVKDGHGSKVGESGHDSTKRPEARAEESQDRRNYYLDLAGVENTSSRFQNNYRSSHNRPGCSRRCHKGHHRSRSHDLATIPVTSGAELKFSNVITGNESDNRVHFGRASNFQATSEMNSCLCKTTNSRKCDNLLFSAVAFNLSLASEAPQHREKLGKDAGHKAEHITVGNSVVRMLATSSRGQPVECQLHQGRSKSSDPSDGPGEPGECGTRGRRKHPVHNEQQLETITNRLAPAAAGQGDLIDQPAGNTALNALNLTLNSGSSITTTTTATTTTDNNITASHPRGRRFRPLSLPGHVPACVSPHHHRRHRHRDKDHSQAMQHVAQWIEREQHAWDQDTGGRTAAAEGHIVVQRHEHHHIHEHHHHHHYHHYHET</sequence>
<evidence type="ECO:0000256" key="7">
    <source>
        <dbReference type="RuleBase" id="RU367060"/>
    </source>
</evidence>
<feature type="region of interest" description="Disordered" evidence="8">
    <location>
        <begin position="348"/>
        <end position="384"/>
    </location>
</feature>
<feature type="compositionally biased region" description="Basic and acidic residues" evidence="8">
    <location>
        <begin position="564"/>
        <end position="592"/>
    </location>
</feature>
<accession>A0AAE1ASR3</accession>
<evidence type="ECO:0000256" key="5">
    <source>
        <dbReference type="ARBA" id="ARBA00022723"/>
    </source>
</evidence>
<evidence type="ECO:0000313" key="11">
    <source>
        <dbReference type="Proteomes" id="UP001283361"/>
    </source>
</evidence>
<dbReference type="AlphaFoldDB" id="A0AAE1ASR3"/>
<dbReference type="PROSITE" id="PS50222">
    <property type="entry name" value="EF_HAND_2"/>
    <property type="match status" value="1"/>
</dbReference>
<feature type="compositionally biased region" description="Low complexity" evidence="8">
    <location>
        <begin position="823"/>
        <end position="843"/>
    </location>
</feature>
<protein>
    <recommendedName>
        <fullName evidence="7">Protein naked cuticle homolog</fullName>
    </recommendedName>
</protein>
<feature type="compositionally biased region" description="Polar residues" evidence="8">
    <location>
        <begin position="369"/>
        <end position="382"/>
    </location>
</feature>
<dbReference type="GO" id="GO:0005509">
    <property type="term" value="F:calcium ion binding"/>
    <property type="evidence" value="ECO:0007669"/>
    <property type="project" value="InterPro"/>
</dbReference>
<name>A0AAE1ASR3_9GAST</name>
<dbReference type="SUPFAM" id="SSF47473">
    <property type="entry name" value="EF-hand"/>
    <property type="match status" value="1"/>
</dbReference>
<evidence type="ECO:0000259" key="9">
    <source>
        <dbReference type="PROSITE" id="PS50222"/>
    </source>
</evidence>
<reference evidence="10" key="1">
    <citation type="journal article" date="2023" name="G3 (Bethesda)">
        <title>A reference genome for the long-term kleptoplast-retaining sea slug Elysia crispata morphotype clarki.</title>
        <authorList>
            <person name="Eastman K.E."/>
            <person name="Pendleton A.L."/>
            <person name="Shaikh M.A."/>
            <person name="Suttiyut T."/>
            <person name="Ogas R."/>
            <person name="Tomko P."/>
            <person name="Gavelis G."/>
            <person name="Widhalm J.R."/>
            <person name="Wisecaver J.H."/>
        </authorList>
    </citation>
    <scope>NUCLEOTIDE SEQUENCE</scope>
    <source>
        <strain evidence="10">ECLA1</strain>
    </source>
</reference>
<feature type="compositionally biased region" description="Basic and acidic residues" evidence="8">
    <location>
        <begin position="546"/>
        <end position="555"/>
    </location>
</feature>
<gene>
    <name evidence="10" type="ORF">RRG08_014731</name>
</gene>
<feature type="region of interest" description="Disordered" evidence="8">
    <location>
        <begin position="421"/>
        <end position="516"/>
    </location>
</feature>
<comment type="similarity">
    <text evidence="1 7">Belongs to the NKD family.</text>
</comment>
<comment type="subcellular location">
    <subcellularLocation>
        <location evidence="7">Cell membrane</location>
    </subcellularLocation>
    <subcellularLocation>
        <location evidence="7">Cytoplasm</location>
    </subcellularLocation>
</comment>
<comment type="function">
    <text evidence="7">Cell autonomous antagonist of the canonical Wnt signaling pathway.</text>
</comment>
<keyword evidence="11" id="KW-1185">Reference proteome</keyword>
<dbReference type="GO" id="GO:0005737">
    <property type="term" value="C:cytoplasm"/>
    <property type="evidence" value="ECO:0007669"/>
    <property type="project" value="UniProtKB-SubCell"/>
</dbReference>
<keyword evidence="3" id="KW-0963">Cytoplasm</keyword>
<evidence type="ECO:0000256" key="4">
    <source>
        <dbReference type="ARBA" id="ARBA00022687"/>
    </source>
</evidence>
<dbReference type="Gene3D" id="1.10.238.10">
    <property type="entry name" value="EF-hand"/>
    <property type="match status" value="1"/>
</dbReference>
<keyword evidence="5" id="KW-0479">Metal-binding</keyword>
<feature type="compositionally biased region" description="Polar residues" evidence="8">
    <location>
        <begin position="450"/>
        <end position="459"/>
    </location>
</feature>
<evidence type="ECO:0000256" key="8">
    <source>
        <dbReference type="SAM" id="MobiDB-lite"/>
    </source>
</evidence>
<dbReference type="GO" id="GO:0090090">
    <property type="term" value="P:negative regulation of canonical Wnt signaling pathway"/>
    <property type="evidence" value="ECO:0007669"/>
    <property type="project" value="UniProtKB-ARBA"/>
</dbReference>
<evidence type="ECO:0000256" key="3">
    <source>
        <dbReference type="ARBA" id="ARBA00022490"/>
    </source>
</evidence>
<evidence type="ECO:0000256" key="6">
    <source>
        <dbReference type="ARBA" id="ARBA00023136"/>
    </source>
</evidence>
<dbReference type="GO" id="GO:0005886">
    <property type="term" value="C:plasma membrane"/>
    <property type="evidence" value="ECO:0007669"/>
    <property type="project" value="UniProtKB-SubCell"/>
</dbReference>
<dbReference type="PANTHER" id="PTHR22611:SF9">
    <property type="entry name" value="PROTEIN NAKED CUTICLE"/>
    <property type="match status" value="1"/>
</dbReference>
<dbReference type="EMBL" id="JAWDGP010001264">
    <property type="protein sequence ID" value="KAK3793253.1"/>
    <property type="molecule type" value="Genomic_DNA"/>
</dbReference>
<feature type="region of interest" description="Disordered" evidence="8">
    <location>
        <begin position="610"/>
        <end position="636"/>
    </location>
</feature>
<evidence type="ECO:0000256" key="2">
    <source>
        <dbReference type="ARBA" id="ARBA00022475"/>
    </source>
</evidence>
<dbReference type="InterPro" id="IPR011992">
    <property type="entry name" value="EF-hand-dom_pair"/>
</dbReference>
<feature type="compositionally biased region" description="Basic residues" evidence="8">
    <location>
        <begin position="421"/>
        <end position="445"/>
    </location>
</feature>
<dbReference type="InterPro" id="IPR002048">
    <property type="entry name" value="EF_hand_dom"/>
</dbReference>
<keyword evidence="4 7" id="KW-0879">Wnt signaling pathway</keyword>
<comment type="caution">
    <text evidence="10">The sequence shown here is derived from an EMBL/GenBank/DDBJ whole genome shotgun (WGS) entry which is preliminary data.</text>
</comment>
<feature type="domain" description="EF-hand" evidence="9">
    <location>
        <begin position="149"/>
        <end position="184"/>
    </location>
</feature>
<dbReference type="InterPro" id="IPR040140">
    <property type="entry name" value="Nkd-like"/>
</dbReference>
<keyword evidence="6" id="KW-0472">Membrane</keyword>
<dbReference type="Proteomes" id="UP001283361">
    <property type="component" value="Unassembled WGS sequence"/>
</dbReference>
<feature type="region of interest" description="Disordered" evidence="8">
    <location>
        <begin position="740"/>
        <end position="781"/>
    </location>
</feature>
<feature type="compositionally biased region" description="Basic residues" evidence="8">
    <location>
        <begin position="622"/>
        <end position="634"/>
    </location>
</feature>
<feature type="region of interest" description="Disordered" evidence="8">
    <location>
        <begin position="546"/>
        <end position="592"/>
    </location>
</feature>
<feature type="compositionally biased region" description="Polar residues" evidence="8">
    <location>
        <begin position="491"/>
        <end position="512"/>
    </location>
</feature>
<proteinExistence type="inferred from homology"/>
<keyword evidence="2 7" id="KW-1003">Cell membrane</keyword>
<organism evidence="10 11">
    <name type="scientific">Elysia crispata</name>
    <name type="common">lettuce slug</name>
    <dbReference type="NCBI Taxonomy" id="231223"/>
    <lineage>
        <taxon>Eukaryota</taxon>
        <taxon>Metazoa</taxon>
        <taxon>Spiralia</taxon>
        <taxon>Lophotrochozoa</taxon>
        <taxon>Mollusca</taxon>
        <taxon>Gastropoda</taxon>
        <taxon>Heterobranchia</taxon>
        <taxon>Euthyneura</taxon>
        <taxon>Panpulmonata</taxon>
        <taxon>Sacoglossa</taxon>
        <taxon>Placobranchoidea</taxon>
        <taxon>Plakobranchidae</taxon>
        <taxon>Elysia</taxon>
    </lineage>
</organism>
<feature type="region of interest" description="Disordered" evidence="8">
    <location>
        <begin position="823"/>
        <end position="854"/>
    </location>
</feature>
<dbReference type="PANTHER" id="PTHR22611">
    <property type="entry name" value="PROTEIN NAKED CUTICLE"/>
    <property type="match status" value="1"/>
</dbReference>
<evidence type="ECO:0000313" key="10">
    <source>
        <dbReference type="EMBL" id="KAK3793253.1"/>
    </source>
</evidence>